<feature type="compositionally biased region" description="Low complexity" evidence="4">
    <location>
        <begin position="312"/>
        <end position="324"/>
    </location>
</feature>
<dbReference type="GO" id="GO:0003730">
    <property type="term" value="F:mRNA 3'-UTR binding"/>
    <property type="evidence" value="ECO:0007669"/>
    <property type="project" value="TreeGrafter"/>
</dbReference>
<dbReference type="OMA" id="KDEDDIC"/>
<dbReference type="Pfam" id="PF00076">
    <property type="entry name" value="RRM_1"/>
    <property type="match status" value="2"/>
</dbReference>
<dbReference type="PROSITE" id="PS50102">
    <property type="entry name" value="RRM"/>
    <property type="match status" value="2"/>
</dbReference>
<accession>B4M068</accession>
<dbReference type="InterPro" id="IPR012677">
    <property type="entry name" value="Nucleotide-bd_a/b_plait_sf"/>
</dbReference>
<dbReference type="FunFam" id="3.30.70.330:FF:000040">
    <property type="entry name" value="Heterogeneous nuclear ribonucleoprotein A2/B1"/>
    <property type="match status" value="1"/>
</dbReference>
<keyword evidence="1" id="KW-0677">Repeat</keyword>
<keyword evidence="7" id="KW-1185">Reference proteome</keyword>
<dbReference type="FunFam" id="3.30.70.330:FF:000554">
    <property type="entry name" value="Uncharacterized protein, isoform A"/>
    <property type="match status" value="1"/>
</dbReference>
<dbReference type="KEGG" id="dvi:6630224"/>
<dbReference type="InterPro" id="IPR035979">
    <property type="entry name" value="RBD_domain_sf"/>
</dbReference>
<feature type="domain" description="RRM" evidence="5">
    <location>
        <begin position="35"/>
        <end position="112"/>
    </location>
</feature>
<dbReference type="SMR" id="B4M068"/>
<dbReference type="SMART" id="SM00360">
    <property type="entry name" value="RRM"/>
    <property type="match status" value="2"/>
</dbReference>
<keyword evidence="2 3" id="KW-0694">RNA-binding</keyword>
<evidence type="ECO:0000256" key="3">
    <source>
        <dbReference type="PROSITE-ProRule" id="PRU00176"/>
    </source>
</evidence>
<dbReference type="GO" id="GO:0000398">
    <property type="term" value="P:mRNA splicing, via spliceosome"/>
    <property type="evidence" value="ECO:0007669"/>
    <property type="project" value="TreeGrafter"/>
</dbReference>
<feature type="compositionally biased region" description="Polar residues" evidence="4">
    <location>
        <begin position="456"/>
        <end position="474"/>
    </location>
</feature>
<evidence type="ECO:0000259" key="5">
    <source>
        <dbReference type="PROSITE" id="PS50102"/>
    </source>
</evidence>
<dbReference type="AlphaFoldDB" id="B4M068"/>
<dbReference type="Proteomes" id="UP000008792">
    <property type="component" value="Unassembled WGS sequence"/>
</dbReference>
<dbReference type="InParanoid" id="B4M068"/>
<dbReference type="GO" id="GO:0071013">
    <property type="term" value="C:catalytic step 2 spliceosome"/>
    <property type="evidence" value="ECO:0007669"/>
    <property type="project" value="TreeGrafter"/>
</dbReference>
<evidence type="ECO:0000256" key="2">
    <source>
        <dbReference type="ARBA" id="ARBA00022884"/>
    </source>
</evidence>
<dbReference type="GO" id="GO:0098687">
    <property type="term" value="C:chromosomal region"/>
    <property type="evidence" value="ECO:0007669"/>
    <property type="project" value="UniProtKB-ARBA"/>
</dbReference>
<dbReference type="OrthoDB" id="1875751at2759"/>
<feature type="region of interest" description="Disordered" evidence="4">
    <location>
        <begin position="279"/>
        <end position="474"/>
    </location>
</feature>
<feature type="compositionally biased region" description="Pro residues" evidence="4">
    <location>
        <begin position="356"/>
        <end position="389"/>
    </location>
</feature>
<protein>
    <recommendedName>
        <fullName evidence="5">RRM domain-containing protein</fullName>
    </recommendedName>
</protein>
<evidence type="ECO:0000313" key="7">
    <source>
        <dbReference type="Proteomes" id="UP000008792"/>
    </source>
</evidence>
<feature type="compositionally biased region" description="Pro residues" evidence="4">
    <location>
        <begin position="279"/>
        <end position="288"/>
    </location>
</feature>
<reference evidence="6 7" key="1">
    <citation type="journal article" date="2007" name="Nature">
        <title>Evolution of genes and genomes on the Drosophila phylogeny.</title>
        <authorList>
            <consortium name="Drosophila 12 Genomes Consortium"/>
            <person name="Clark A.G."/>
            <person name="Eisen M.B."/>
            <person name="Smith D.R."/>
            <person name="Bergman C.M."/>
            <person name="Oliver B."/>
            <person name="Markow T.A."/>
            <person name="Kaufman T.C."/>
            <person name="Kellis M."/>
            <person name="Gelbart W."/>
            <person name="Iyer V.N."/>
            <person name="Pollard D.A."/>
            <person name="Sackton T.B."/>
            <person name="Larracuente A.M."/>
            <person name="Singh N.D."/>
            <person name="Abad J.P."/>
            <person name="Abt D.N."/>
            <person name="Adryan B."/>
            <person name="Aguade M."/>
            <person name="Akashi H."/>
            <person name="Anderson W.W."/>
            <person name="Aquadro C.F."/>
            <person name="Ardell D.H."/>
            <person name="Arguello R."/>
            <person name="Artieri C.G."/>
            <person name="Barbash D.A."/>
            <person name="Barker D."/>
            <person name="Barsanti P."/>
            <person name="Batterham P."/>
            <person name="Batzoglou S."/>
            <person name="Begun D."/>
            <person name="Bhutkar A."/>
            <person name="Blanco E."/>
            <person name="Bosak S.A."/>
            <person name="Bradley R.K."/>
            <person name="Brand A.D."/>
            <person name="Brent M.R."/>
            <person name="Brooks A.N."/>
            <person name="Brown R.H."/>
            <person name="Butlin R.K."/>
            <person name="Caggese C."/>
            <person name="Calvi B.R."/>
            <person name="Bernardo de Carvalho A."/>
            <person name="Caspi A."/>
            <person name="Castrezana S."/>
            <person name="Celniker S.E."/>
            <person name="Chang J.L."/>
            <person name="Chapple C."/>
            <person name="Chatterji S."/>
            <person name="Chinwalla A."/>
            <person name="Civetta A."/>
            <person name="Clifton S.W."/>
            <person name="Comeron J.M."/>
            <person name="Costello J.C."/>
            <person name="Coyne J.A."/>
            <person name="Daub J."/>
            <person name="David R.G."/>
            <person name="Delcher A.L."/>
            <person name="Delehaunty K."/>
            <person name="Do C.B."/>
            <person name="Ebling H."/>
            <person name="Edwards K."/>
            <person name="Eickbush T."/>
            <person name="Evans J.D."/>
            <person name="Filipski A."/>
            <person name="Findeiss S."/>
            <person name="Freyhult E."/>
            <person name="Fulton L."/>
            <person name="Fulton R."/>
            <person name="Garcia A.C."/>
            <person name="Gardiner A."/>
            <person name="Garfield D.A."/>
            <person name="Garvin B.E."/>
            <person name="Gibson G."/>
            <person name="Gilbert D."/>
            <person name="Gnerre S."/>
            <person name="Godfrey J."/>
            <person name="Good R."/>
            <person name="Gotea V."/>
            <person name="Gravely B."/>
            <person name="Greenberg A.J."/>
            <person name="Griffiths-Jones S."/>
            <person name="Gross S."/>
            <person name="Guigo R."/>
            <person name="Gustafson E.A."/>
            <person name="Haerty W."/>
            <person name="Hahn M.W."/>
            <person name="Halligan D.L."/>
            <person name="Halpern A.L."/>
            <person name="Halter G.M."/>
            <person name="Han M.V."/>
            <person name="Heger A."/>
            <person name="Hillier L."/>
            <person name="Hinrichs A.S."/>
            <person name="Holmes I."/>
            <person name="Hoskins R.A."/>
            <person name="Hubisz M.J."/>
            <person name="Hultmark D."/>
            <person name="Huntley M.A."/>
            <person name="Jaffe D.B."/>
            <person name="Jagadeeshan S."/>
            <person name="Jeck W.R."/>
            <person name="Johnson J."/>
            <person name="Jones C.D."/>
            <person name="Jordan W.C."/>
            <person name="Karpen G.H."/>
            <person name="Kataoka E."/>
            <person name="Keightley P.D."/>
            <person name="Kheradpour P."/>
            <person name="Kirkness E.F."/>
            <person name="Koerich L.B."/>
            <person name="Kristiansen K."/>
            <person name="Kudrna D."/>
            <person name="Kulathinal R.J."/>
            <person name="Kumar S."/>
            <person name="Kwok R."/>
            <person name="Lander E."/>
            <person name="Langley C.H."/>
            <person name="Lapoint R."/>
            <person name="Lazzaro B.P."/>
            <person name="Lee S.J."/>
            <person name="Levesque L."/>
            <person name="Li R."/>
            <person name="Lin C.F."/>
            <person name="Lin M.F."/>
            <person name="Lindblad-Toh K."/>
            <person name="Llopart A."/>
            <person name="Long M."/>
            <person name="Low L."/>
            <person name="Lozovsky E."/>
            <person name="Lu J."/>
            <person name="Luo M."/>
            <person name="Machado C.A."/>
            <person name="Makalowski W."/>
            <person name="Marzo M."/>
            <person name="Matsuda M."/>
            <person name="Matzkin L."/>
            <person name="McAllister B."/>
            <person name="McBride C.S."/>
            <person name="McKernan B."/>
            <person name="McKernan K."/>
            <person name="Mendez-Lago M."/>
            <person name="Minx P."/>
            <person name="Mollenhauer M.U."/>
            <person name="Montooth K."/>
            <person name="Mount S.M."/>
            <person name="Mu X."/>
            <person name="Myers E."/>
            <person name="Negre B."/>
            <person name="Newfeld S."/>
            <person name="Nielsen R."/>
            <person name="Noor M.A."/>
            <person name="O'Grady P."/>
            <person name="Pachter L."/>
            <person name="Papaceit M."/>
            <person name="Parisi M.J."/>
            <person name="Parisi M."/>
            <person name="Parts L."/>
            <person name="Pedersen J.S."/>
            <person name="Pesole G."/>
            <person name="Phillippy A.M."/>
            <person name="Ponting C.P."/>
            <person name="Pop M."/>
            <person name="Porcelli D."/>
            <person name="Powell J.R."/>
            <person name="Prohaska S."/>
            <person name="Pruitt K."/>
            <person name="Puig M."/>
            <person name="Quesneville H."/>
            <person name="Ram K.R."/>
            <person name="Rand D."/>
            <person name="Rasmussen M.D."/>
            <person name="Reed L.K."/>
            <person name="Reenan R."/>
            <person name="Reily A."/>
            <person name="Remington K.A."/>
            <person name="Rieger T.T."/>
            <person name="Ritchie M.G."/>
            <person name="Robin C."/>
            <person name="Rogers Y.H."/>
            <person name="Rohde C."/>
            <person name="Rozas J."/>
            <person name="Rubenfield M.J."/>
            <person name="Ruiz A."/>
            <person name="Russo S."/>
            <person name="Salzberg S.L."/>
            <person name="Sanchez-Gracia A."/>
            <person name="Saranga D.J."/>
            <person name="Sato H."/>
            <person name="Schaeffer S.W."/>
            <person name="Schatz M.C."/>
            <person name="Schlenke T."/>
            <person name="Schwartz R."/>
            <person name="Segarra C."/>
            <person name="Singh R.S."/>
            <person name="Sirot L."/>
            <person name="Sirota M."/>
            <person name="Sisneros N.B."/>
            <person name="Smith C.D."/>
            <person name="Smith T.F."/>
            <person name="Spieth J."/>
            <person name="Stage D.E."/>
            <person name="Stark A."/>
            <person name="Stephan W."/>
            <person name="Strausberg R.L."/>
            <person name="Strempel S."/>
            <person name="Sturgill D."/>
            <person name="Sutton G."/>
            <person name="Sutton G.G."/>
            <person name="Tao W."/>
            <person name="Teichmann S."/>
            <person name="Tobari Y.N."/>
            <person name="Tomimura Y."/>
            <person name="Tsolas J.M."/>
            <person name="Valente V.L."/>
            <person name="Venter E."/>
            <person name="Venter J.C."/>
            <person name="Vicario S."/>
            <person name="Vieira F.G."/>
            <person name="Vilella A.J."/>
            <person name="Villasante A."/>
            <person name="Walenz B."/>
            <person name="Wang J."/>
            <person name="Wasserman M."/>
            <person name="Watts T."/>
            <person name="Wilson D."/>
            <person name="Wilson R.K."/>
            <person name="Wing R.A."/>
            <person name="Wolfner M.F."/>
            <person name="Wong A."/>
            <person name="Wong G.K."/>
            <person name="Wu C.I."/>
            <person name="Wu G."/>
            <person name="Yamamoto D."/>
            <person name="Yang H.P."/>
            <person name="Yang S.P."/>
            <person name="Yorke J.A."/>
            <person name="Yoshida K."/>
            <person name="Zdobnov E."/>
            <person name="Zhang P."/>
            <person name="Zhang Y."/>
            <person name="Zimin A.V."/>
            <person name="Baldwin J."/>
            <person name="Abdouelleil A."/>
            <person name="Abdulkadir J."/>
            <person name="Abebe A."/>
            <person name="Abera B."/>
            <person name="Abreu J."/>
            <person name="Acer S.C."/>
            <person name="Aftuck L."/>
            <person name="Alexander A."/>
            <person name="An P."/>
            <person name="Anderson E."/>
            <person name="Anderson S."/>
            <person name="Arachi H."/>
            <person name="Azer M."/>
            <person name="Bachantsang P."/>
            <person name="Barry A."/>
            <person name="Bayul T."/>
            <person name="Berlin A."/>
            <person name="Bessette D."/>
            <person name="Bloom T."/>
            <person name="Blye J."/>
            <person name="Boguslavskiy L."/>
            <person name="Bonnet C."/>
            <person name="Boukhgalter B."/>
            <person name="Bourzgui I."/>
            <person name="Brown A."/>
            <person name="Cahill P."/>
            <person name="Channer S."/>
            <person name="Cheshatsang Y."/>
            <person name="Chuda L."/>
            <person name="Citroen M."/>
            <person name="Collymore A."/>
            <person name="Cooke P."/>
            <person name="Costello M."/>
            <person name="D'Aco K."/>
            <person name="Daza R."/>
            <person name="De Haan G."/>
            <person name="DeGray S."/>
            <person name="DeMaso C."/>
            <person name="Dhargay N."/>
            <person name="Dooley K."/>
            <person name="Dooley E."/>
            <person name="Doricent M."/>
            <person name="Dorje P."/>
            <person name="Dorjee K."/>
            <person name="Dupes A."/>
            <person name="Elong R."/>
            <person name="Falk J."/>
            <person name="Farina A."/>
            <person name="Faro S."/>
            <person name="Ferguson D."/>
            <person name="Fisher S."/>
            <person name="Foley C.D."/>
            <person name="Franke A."/>
            <person name="Friedrich D."/>
            <person name="Gadbois L."/>
            <person name="Gearin G."/>
            <person name="Gearin C.R."/>
            <person name="Giannoukos G."/>
            <person name="Goode T."/>
            <person name="Graham J."/>
            <person name="Grandbois E."/>
            <person name="Grewal S."/>
            <person name="Gyaltsen K."/>
            <person name="Hafez N."/>
            <person name="Hagos B."/>
            <person name="Hall J."/>
            <person name="Henson C."/>
            <person name="Hollinger A."/>
            <person name="Honan T."/>
            <person name="Huard M.D."/>
            <person name="Hughes L."/>
            <person name="Hurhula B."/>
            <person name="Husby M.E."/>
            <person name="Kamat A."/>
            <person name="Kanga B."/>
            <person name="Kashin S."/>
            <person name="Khazanovich D."/>
            <person name="Kisner P."/>
            <person name="Lance K."/>
            <person name="Lara M."/>
            <person name="Lee W."/>
            <person name="Lennon N."/>
            <person name="Letendre F."/>
            <person name="LeVine R."/>
            <person name="Lipovsky A."/>
            <person name="Liu X."/>
            <person name="Liu J."/>
            <person name="Liu S."/>
            <person name="Lokyitsang T."/>
            <person name="Lokyitsang Y."/>
            <person name="Lubonja R."/>
            <person name="Lui A."/>
            <person name="MacDonald P."/>
            <person name="Magnisalis V."/>
            <person name="Maru K."/>
            <person name="Matthews C."/>
            <person name="McCusker W."/>
            <person name="McDonough S."/>
            <person name="Mehta T."/>
            <person name="Meldrim J."/>
            <person name="Meneus L."/>
            <person name="Mihai O."/>
            <person name="Mihalev A."/>
            <person name="Mihova T."/>
            <person name="Mittelman R."/>
            <person name="Mlenga V."/>
            <person name="Montmayeur A."/>
            <person name="Mulrain L."/>
            <person name="Navidi A."/>
            <person name="Naylor J."/>
            <person name="Negash T."/>
            <person name="Nguyen T."/>
            <person name="Nguyen N."/>
            <person name="Nicol R."/>
            <person name="Norbu C."/>
            <person name="Norbu N."/>
            <person name="Novod N."/>
            <person name="O'Neill B."/>
            <person name="Osman S."/>
            <person name="Markiewicz E."/>
            <person name="Oyono O.L."/>
            <person name="Patti C."/>
            <person name="Phunkhang P."/>
            <person name="Pierre F."/>
            <person name="Priest M."/>
            <person name="Raghuraman S."/>
            <person name="Rege F."/>
            <person name="Reyes R."/>
            <person name="Rise C."/>
            <person name="Rogov P."/>
            <person name="Ross K."/>
            <person name="Ryan E."/>
            <person name="Settipalli S."/>
            <person name="Shea T."/>
            <person name="Sherpa N."/>
            <person name="Shi L."/>
            <person name="Shih D."/>
            <person name="Sparrow T."/>
            <person name="Spaulding J."/>
            <person name="Stalker J."/>
            <person name="Stange-Thomann N."/>
            <person name="Stavropoulos S."/>
            <person name="Stone C."/>
            <person name="Strader C."/>
            <person name="Tesfaye S."/>
            <person name="Thomson T."/>
            <person name="Thoulutsang Y."/>
            <person name="Thoulutsang D."/>
            <person name="Topham K."/>
            <person name="Topping I."/>
            <person name="Tsamla T."/>
            <person name="Vassiliev H."/>
            <person name="Vo A."/>
            <person name="Wangchuk T."/>
            <person name="Wangdi T."/>
            <person name="Weiand M."/>
            <person name="Wilkinson J."/>
            <person name="Wilson A."/>
            <person name="Yadav S."/>
            <person name="Young G."/>
            <person name="Yu Q."/>
            <person name="Zembek L."/>
            <person name="Zhong D."/>
            <person name="Zimmer A."/>
            <person name="Zwirko Z."/>
            <person name="Jaffe D.B."/>
            <person name="Alvarez P."/>
            <person name="Brockman W."/>
            <person name="Butler J."/>
            <person name="Chin C."/>
            <person name="Gnerre S."/>
            <person name="Grabherr M."/>
            <person name="Kleber M."/>
            <person name="Mauceli E."/>
            <person name="MacCallum I."/>
        </authorList>
    </citation>
    <scope>NUCLEOTIDE SEQUENCE [LARGE SCALE GENOMIC DNA]</scope>
    <source>
        <strain evidence="7">Tucson 15010-1051.87</strain>
    </source>
</reference>
<dbReference type="PANTHER" id="PTHR48026:SF14">
    <property type="entry name" value="HETEROGENEOUS NUCLEAR RIBONUCLEOPROTEIN A1"/>
    <property type="match status" value="1"/>
</dbReference>
<dbReference type="InterPro" id="IPR000504">
    <property type="entry name" value="RRM_dom"/>
</dbReference>
<dbReference type="CDD" id="cd12328">
    <property type="entry name" value="RRM2_hnRNPA_like"/>
    <property type="match status" value="1"/>
</dbReference>
<proteinExistence type="predicted"/>
<dbReference type="PANTHER" id="PTHR48026">
    <property type="entry name" value="HOMOLOGOUS TO DROSOPHILA SQD (SQUID) PROTEIN"/>
    <property type="match status" value="1"/>
</dbReference>
<dbReference type="SUPFAM" id="SSF54928">
    <property type="entry name" value="RNA-binding domain, RBD"/>
    <property type="match status" value="1"/>
</dbReference>
<gene>
    <name evidence="6" type="primary">Dvir\GJ22593</name>
    <name evidence="6" type="ORF">Dvir_GJ22593</name>
</gene>
<evidence type="ECO:0000313" key="6">
    <source>
        <dbReference type="EMBL" id="EDW68318.1"/>
    </source>
</evidence>
<feature type="compositionally biased region" description="Pro residues" evidence="4">
    <location>
        <begin position="440"/>
        <end position="452"/>
    </location>
</feature>
<dbReference type="HOGENOM" id="CLU_041600_0_0_1"/>
<feature type="region of interest" description="Disordered" evidence="4">
    <location>
        <begin position="212"/>
        <end position="267"/>
    </location>
</feature>
<evidence type="ECO:0000256" key="4">
    <source>
        <dbReference type="SAM" id="MobiDB-lite"/>
    </source>
</evidence>
<dbReference type="Gene3D" id="3.30.70.330">
    <property type="match status" value="2"/>
</dbReference>
<dbReference type="EMBL" id="CH940650">
    <property type="protein sequence ID" value="EDW68318.1"/>
    <property type="molecule type" value="Genomic_DNA"/>
</dbReference>
<name>B4M068_DROVI</name>
<dbReference type="eggNOG" id="KOG0118">
    <property type="taxonomic scope" value="Eukaryota"/>
</dbReference>
<feature type="compositionally biased region" description="Pro residues" evidence="4">
    <location>
        <begin position="242"/>
        <end position="267"/>
    </location>
</feature>
<organism evidence="6 7">
    <name type="scientific">Drosophila virilis</name>
    <name type="common">Fruit fly</name>
    <dbReference type="NCBI Taxonomy" id="7244"/>
    <lineage>
        <taxon>Eukaryota</taxon>
        <taxon>Metazoa</taxon>
        <taxon>Ecdysozoa</taxon>
        <taxon>Arthropoda</taxon>
        <taxon>Hexapoda</taxon>
        <taxon>Insecta</taxon>
        <taxon>Pterygota</taxon>
        <taxon>Neoptera</taxon>
        <taxon>Endopterygota</taxon>
        <taxon>Diptera</taxon>
        <taxon>Brachycera</taxon>
        <taxon>Muscomorpha</taxon>
        <taxon>Ephydroidea</taxon>
        <taxon>Drosophilidae</taxon>
        <taxon>Drosophila</taxon>
    </lineage>
</organism>
<dbReference type="PhylomeDB" id="B4M068"/>
<sequence>MANTPQVVKLEDNAEEPEIFEIKDEDDICELEHLRKLFIGGLAPYTTEEGLKVFYSQWGKVVDVVVMRDAATKRSRGFGFITYTKSAMVDTAQENRPHIIDGKTVEAKRALPRPERETRETNISVKKLFVGGLKDNHDEDCLREYFLQFGNVVSVKLLTDKTTGKRRGFAFIEFDDYDAVDKAILQRQHSIKYVLVDVKKSIYNLEKKDRMAQGATANGNKMPQQQQPPPKTNMPPTGYRPQVPPPQQMPPYQHQPPPPPMTAPPPNYNYWGPPPPMQPYYQQPPPPQMNAWNAYPPAQNGWNAPPPPPPGAQQWHPNQWGGPPAVQPPTPGVPPAGHHRSGPPPQVVGNWNMPPSGAPPVPGSMPVAQGPPPHQPPPPQQQQQPPPPNFGSGYQQNYGGGPTKHNNMNGNRMNPYAAPPSSYHNAQPPAPGYAPYNAAAPPPSGGGPPSGPVPKNISNGSVATGGSANSKYRR</sequence>
<evidence type="ECO:0000256" key="1">
    <source>
        <dbReference type="ARBA" id="ARBA00022737"/>
    </source>
</evidence>
<dbReference type="PRINTS" id="PR01217">
    <property type="entry name" value="PRICHEXTENSN"/>
</dbReference>
<dbReference type="FunCoup" id="B4M068">
    <property type="interactions" value="99"/>
</dbReference>
<feature type="compositionally biased region" description="Pro residues" evidence="4">
    <location>
        <begin position="325"/>
        <end position="334"/>
    </location>
</feature>
<feature type="domain" description="RRM" evidence="5">
    <location>
        <begin position="126"/>
        <end position="201"/>
    </location>
</feature>
<dbReference type="STRING" id="7244.B4M068"/>